<keyword evidence="3 4" id="KW-0687">Ribonucleoprotein</keyword>
<dbReference type="GO" id="GO:0003735">
    <property type="term" value="F:structural constituent of ribosome"/>
    <property type="evidence" value="ECO:0007669"/>
    <property type="project" value="InterPro"/>
</dbReference>
<keyword evidence="2 4" id="KW-0689">Ribosomal protein</keyword>
<dbReference type="SUPFAM" id="SSF56808">
    <property type="entry name" value="Ribosomal protein L1"/>
    <property type="match status" value="1"/>
</dbReference>
<dbReference type="Gene3D" id="3.30.190.20">
    <property type="match status" value="1"/>
</dbReference>
<dbReference type="InterPro" id="IPR028364">
    <property type="entry name" value="Ribosomal_uL1/biogenesis"/>
</dbReference>
<dbReference type="InterPro" id="IPR023674">
    <property type="entry name" value="Ribosomal_uL1-like"/>
</dbReference>
<organism evidence="5 6">
    <name type="scientific">Pichia inconspicua</name>
    <dbReference type="NCBI Taxonomy" id="52247"/>
    <lineage>
        <taxon>Eukaryota</taxon>
        <taxon>Fungi</taxon>
        <taxon>Dikarya</taxon>
        <taxon>Ascomycota</taxon>
        <taxon>Saccharomycotina</taxon>
        <taxon>Pichiomycetes</taxon>
        <taxon>Pichiales</taxon>
        <taxon>Pichiaceae</taxon>
        <taxon>Pichia</taxon>
    </lineage>
</organism>
<dbReference type="PIRSF" id="PIRSF002155">
    <property type="entry name" value="Ribosomal_L1"/>
    <property type="match status" value="1"/>
</dbReference>
<evidence type="ECO:0000313" key="5">
    <source>
        <dbReference type="EMBL" id="TID18182.1"/>
    </source>
</evidence>
<dbReference type="GO" id="GO:0006412">
    <property type="term" value="P:translation"/>
    <property type="evidence" value="ECO:0007669"/>
    <property type="project" value="InterPro"/>
</dbReference>
<evidence type="ECO:0000256" key="2">
    <source>
        <dbReference type="ARBA" id="ARBA00022980"/>
    </source>
</evidence>
<protein>
    <recommendedName>
        <fullName evidence="4">Ribosomal protein</fullName>
    </recommendedName>
</protein>
<gene>
    <name evidence="5" type="ORF">CANINC_003923</name>
</gene>
<dbReference type="InterPro" id="IPR023673">
    <property type="entry name" value="Ribosomal_uL1_CS"/>
</dbReference>
<evidence type="ECO:0000256" key="3">
    <source>
        <dbReference type="ARBA" id="ARBA00023274"/>
    </source>
</evidence>
<dbReference type="GO" id="GO:0003723">
    <property type="term" value="F:RNA binding"/>
    <property type="evidence" value="ECO:0007669"/>
    <property type="project" value="InterPro"/>
</dbReference>
<keyword evidence="6" id="KW-1185">Reference proteome</keyword>
<comment type="similarity">
    <text evidence="1 4">Belongs to the universal ribosomal protein uL1 family.</text>
</comment>
<dbReference type="OrthoDB" id="1747252at2759"/>
<dbReference type="GO" id="GO:0005762">
    <property type="term" value="C:mitochondrial large ribosomal subunit"/>
    <property type="evidence" value="ECO:0007669"/>
    <property type="project" value="TreeGrafter"/>
</dbReference>
<dbReference type="InterPro" id="IPR016095">
    <property type="entry name" value="Ribosomal_uL1_3-a/b-sand"/>
</dbReference>
<dbReference type="CDD" id="cd00403">
    <property type="entry name" value="Ribosomal_L1"/>
    <property type="match status" value="1"/>
</dbReference>
<dbReference type="InterPro" id="IPR002143">
    <property type="entry name" value="Ribosomal_uL1"/>
</dbReference>
<dbReference type="PANTHER" id="PTHR36427">
    <property type="entry name" value="54S RIBOSOMAL PROTEIN L1, MITOCHONDRIAL"/>
    <property type="match status" value="1"/>
</dbReference>
<evidence type="ECO:0000256" key="1">
    <source>
        <dbReference type="ARBA" id="ARBA00010531"/>
    </source>
</evidence>
<dbReference type="Proteomes" id="UP000307173">
    <property type="component" value="Unassembled WGS sequence"/>
</dbReference>
<sequence length="277" mass="29908">MLAAVTRINLGSSARQTALRSFSSLSPLLAPKNKKDVEAKRSAEKKQERREALKKLQAKKPANTNPLFMPVADALRYLRASEVGRPVNEASISIQVPILKDRGVAAISGAVRLPKPLKETKILCLSNDESKVAQALENGAAQAGDVKLIDDIAEGKLNVEQFDKVLATPEIEPLLRKVSRILGPKGLMPSVKKGTIAEDLTNLIQSTLGTQPFRERNNYVSLTVGKCNFSDAEVLNNLLATSNAVKESIKNTKSKKPILVGQTVLSSTHGPGIVINF</sequence>
<dbReference type="Pfam" id="PF00687">
    <property type="entry name" value="Ribosomal_L1"/>
    <property type="match status" value="1"/>
</dbReference>
<evidence type="ECO:0000256" key="4">
    <source>
        <dbReference type="RuleBase" id="RU000659"/>
    </source>
</evidence>
<name>A0A4T0WYM5_9ASCO</name>
<dbReference type="EMBL" id="SELW01000612">
    <property type="protein sequence ID" value="TID18182.1"/>
    <property type="molecule type" value="Genomic_DNA"/>
</dbReference>
<reference evidence="5 6" key="1">
    <citation type="journal article" date="2019" name="Front. Genet.">
        <title>Whole-Genome Sequencing of the Opportunistic Yeast Pathogen Candida inconspicua Uncovers Its Hybrid Origin.</title>
        <authorList>
            <person name="Mixao V."/>
            <person name="Hansen A.P."/>
            <person name="Saus E."/>
            <person name="Boekhout T."/>
            <person name="Lass-Florl C."/>
            <person name="Gabaldon T."/>
        </authorList>
    </citation>
    <scope>NUCLEOTIDE SEQUENCE [LARGE SCALE GENOMIC DNA]</scope>
    <source>
        <strain evidence="5 6">CBS 180</strain>
    </source>
</reference>
<dbReference type="STRING" id="52247.A0A4T0WYM5"/>
<dbReference type="PROSITE" id="PS01199">
    <property type="entry name" value="RIBOSOMAL_L1"/>
    <property type="match status" value="1"/>
</dbReference>
<proteinExistence type="inferred from homology"/>
<accession>A0A4T0WYM5</accession>
<dbReference type="PANTHER" id="PTHR36427:SF3">
    <property type="entry name" value="LARGE RIBOSOMAL SUBUNIT PROTEIN UL1M"/>
    <property type="match status" value="1"/>
</dbReference>
<dbReference type="Gene3D" id="3.40.50.790">
    <property type="match status" value="1"/>
</dbReference>
<evidence type="ECO:0000313" key="6">
    <source>
        <dbReference type="Proteomes" id="UP000307173"/>
    </source>
</evidence>
<dbReference type="AlphaFoldDB" id="A0A4T0WYM5"/>
<comment type="caution">
    <text evidence="5">The sequence shown here is derived from an EMBL/GenBank/DDBJ whole genome shotgun (WGS) entry which is preliminary data.</text>
</comment>